<proteinExistence type="predicted"/>
<feature type="domain" description="Resolvase/invertase-type recombinase catalytic" evidence="2">
    <location>
        <begin position="2"/>
        <end position="143"/>
    </location>
</feature>
<evidence type="ECO:0000259" key="2">
    <source>
        <dbReference type="PROSITE" id="PS51736"/>
    </source>
</evidence>
<dbReference type="PANTHER" id="PTHR30461">
    <property type="entry name" value="DNA-INVERTASE FROM LAMBDOID PROPHAGE"/>
    <property type="match status" value="1"/>
</dbReference>
<keyword evidence="5" id="KW-1185">Reference proteome</keyword>
<dbReference type="InterPro" id="IPR050639">
    <property type="entry name" value="SSR_resolvase"/>
</dbReference>
<dbReference type="Gene3D" id="3.40.50.1390">
    <property type="entry name" value="Resolvase, N-terminal catalytic domain"/>
    <property type="match status" value="1"/>
</dbReference>
<dbReference type="GO" id="GO:0000150">
    <property type="term" value="F:DNA strand exchange activity"/>
    <property type="evidence" value="ECO:0007669"/>
    <property type="project" value="InterPro"/>
</dbReference>
<dbReference type="InterPro" id="IPR036162">
    <property type="entry name" value="Resolvase-like_N_sf"/>
</dbReference>
<dbReference type="KEGG" id="gni:GNIT_1575"/>
<keyword evidence="1" id="KW-0175">Coiled coil</keyword>
<reference evidence="4 5" key="1">
    <citation type="journal article" date="2011" name="J. Bacteriol.">
        <title>Complete genome sequence of seawater bacterium Glaciecola nitratireducens FR1064T.</title>
        <authorList>
            <person name="Bian F."/>
            <person name="Qin Q.L."/>
            <person name="Xie B.B."/>
            <person name="Shu Y.L."/>
            <person name="Zhang X.Y."/>
            <person name="Yu Y."/>
            <person name="Chen B."/>
            <person name="Chen X.L."/>
            <person name="Zhou B.C."/>
            <person name="Zhang Y.Z."/>
        </authorList>
    </citation>
    <scope>NUCLEOTIDE SEQUENCE [LARGE SCALE GENOMIC DNA]</scope>
    <source>
        <strain evidence="5">JCM 12485 / KCTC 12276 / FR1064</strain>
    </source>
</reference>
<sequence length="528" mass="59708">MRAVIYARYSSDKQNVASIDDQVRICQNLAEKNGYVVVDVLTDAALSGSDLNRPAVQTLLDNCHKYDVVICEAIDRLSRDQADMPTLFKHFEYQNVKIVSVNEGLINEMHIGLKGTMNAMFLKELANKTRRGLAGRVLKGKSGGGNSYGYDVINTINEDGTITKGDRAINKEQAKIVERIFYEYTELNYSAKTIAKKLNKDGIKSPSGGEWSASTISGNRRRGTGLINNELYVGKLVWNKLKYTRNPITKKRDSRLNSENEWVIAQVPDLRIIDNEVWQKTKNKLRTLSLLNGAEPKKRATYLLSDLIKCNSCGGGFSMINSSRYGCSTSRNKGTCDCRISIKRDQLEQTVLDFFKEELITDEFIDLFVKEYNSELESLNKNQKKHKTDRLHRKKELKKQQENLILSIKEGLPFNLAKDELSKIEAELNELEIITKEVQKNKIDNDGLASKYKNMIKSLSARELKQDALVTFRGLIEKIVLREINGVLGVDLYVDYRGLVPKKNRPVVSNRSDRVVAGAGFEPTTFGL</sequence>
<dbReference type="InterPro" id="IPR006119">
    <property type="entry name" value="Resolv_N"/>
</dbReference>
<dbReference type="InterPro" id="IPR011109">
    <property type="entry name" value="DNA_bind_recombinase_dom"/>
</dbReference>
<name>G4QGQ6_GLANF</name>
<evidence type="ECO:0000313" key="4">
    <source>
        <dbReference type="EMBL" id="AEP29693.1"/>
    </source>
</evidence>
<dbReference type="PROSITE" id="PS51736">
    <property type="entry name" value="RECOMBINASES_3"/>
    <property type="match status" value="1"/>
</dbReference>
<dbReference type="Pfam" id="PF07508">
    <property type="entry name" value="Recombinase"/>
    <property type="match status" value="1"/>
</dbReference>
<evidence type="ECO:0000259" key="3">
    <source>
        <dbReference type="PROSITE" id="PS51737"/>
    </source>
</evidence>
<protein>
    <submittedName>
        <fullName evidence="4">Recombinase</fullName>
    </submittedName>
</protein>
<dbReference type="STRING" id="1085623.GNIT_1575"/>
<gene>
    <name evidence="4" type="ordered locus">GNIT_1575</name>
</gene>
<dbReference type="Gene3D" id="3.90.1750.20">
    <property type="entry name" value="Putative Large Serine Recombinase, Chain B, Domain 2"/>
    <property type="match status" value="1"/>
</dbReference>
<dbReference type="InterPro" id="IPR038109">
    <property type="entry name" value="DNA_bind_recomb_sf"/>
</dbReference>
<organism evidence="4 5">
    <name type="scientific">Glaciecola nitratireducens (strain JCM 12485 / KCTC 12276 / FR1064)</name>
    <dbReference type="NCBI Taxonomy" id="1085623"/>
    <lineage>
        <taxon>Bacteria</taxon>
        <taxon>Pseudomonadati</taxon>
        <taxon>Pseudomonadota</taxon>
        <taxon>Gammaproteobacteria</taxon>
        <taxon>Alteromonadales</taxon>
        <taxon>Alteromonadaceae</taxon>
        <taxon>Brumicola</taxon>
    </lineage>
</organism>
<dbReference type="eggNOG" id="COG1961">
    <property type="taxonomic scope" value="Bacteria"/>
</dbReference>
<dbReference type="Pfam" id="PF00239">
    <property type="entry name" value="Resolvase"/>
    <property type="match status" value="1"/>
</dbReference>
<accession>G4QGQ6</accession>
<dbReference type="Proteomes" id="UP000009282">
    <property type="component" value="Chromosome"/>
</dbReference>
<dbReference type="CDD" id="cd00338">
    <property type="entry name" value="Ser_Recombinase"/>
    <property type="match status" value="1"/>
</dbReference>
<dbReference type="Pfam" id="PF13408">
    <property type="entry name" value="Zn_ribbon_recom"/>
    <property type="match status" value="1"/>
</dbReference>
<dbReference type="AlphaFoldDB" id="G4QGQ6"/>
<feature type="coiled-coil region" evidence="1">
    <location>
        <begin position="414"/>
        <end position="441"/>
    </location>
</feature>
<evidence type="ECO:0000313" key="5">
    <source>
        <dbReference type="Proteomes" id="UP000009282"/>
    </source>
</evidence>
<dbReference type="EMBL" id="CP003060">
    <property type="protein sequence ID" value="AEP29693.1"/>
    <property type="molecule type" value="Genomic_DNA"/>
</dbReference>
<dbReference type="SUPFAM" id="SSF53041">
    <property type="entry name" value="Resolvase-like"/>
    <property type="match status" value="1"/>
</dbReference>
<dbReference type="PROSITE" id="PS51737">
    <property type="entry name" value="RECOMBINASE_DNA_BIND"/>
    <property type="match status" value="1"/>
</dbReference>
<dbReference type="SMART" id="SM00857">
    <property type="entry name" value="Resolvase"/>
    <property type="match status" value="1"/>
</dbReference>
<dbReference type="GO" id="GO:0003677">
    <property type="term" value="F:DNA binding"/>
    <property type="evidence" value="ECO:0007669"/>
    <property type="project" value="InterPro"/>
</dbReference>
<evidence type="ECO:0000256" key="1">
    <source>
        <dbReference type="SAM" id="Coils"/>
    </source>
</evidence>
<feature type="domain" description="Recombinase" evidence="3">
    <location>
        <begin position="147"/>
        <end position="291"/>
    </location>
</feature>
<dbReference type="PANTHER" id="PTHR30461:SF23">
    <property type="entry name" value="DNA RECOMBINASE-RELATED"/>
    <property type="match status" value="1"/>
</dbReference>
<dbReference type="RefSeq" id="WP_014108567.1">
    <property type="nucleotide sequence ID" value="NC_016041.1"/>
</dbReference>
<dbReference type="HOGENOM" id="CLU_010686_18_13_6"/>
<dbReference type="InterPro" id="IPR025827">
    <property type="entry name" value="Zn_ribbon_recom_dom"/>
</dbReference>